<feature type="compositionally biased region" description="Polar residues" evidence="2">
    <location>
        <begin position="1523"/>
        <end position="1533"/>
    </location>
</feature>
<evidence type="ECO:0000259" key="4">
    <source>
        <dbReference type="Pfam" id="PF10145"/>
    </source>
</evidence>
<evidence type="ECO:0000313" key="5">
    <source>
        <dbReference type="EMBL" id="KZM70754.1"/>
    </source>
</evidence>
<gene>
    <name evidence="5" type="ORF">AWN90_40045</name>
</gene>
<dbReference type="Pfam" id="PF01464">
    <property type="entry name" value="SLT"/>
    <property type="match status" value="1"/>
</dbReference>
<dbReference type="PANTHER" id="PTHR37813">
    <property type="entry name" value="FELS-2 PROPHAGE PROTEIN"/>
    <property type="match status" value="1"/>
</dbReference>
<dbReference type="NCBIfam" id="TIGR01760">
    <property type="entry name" value="tape_meas_TP901"/>
    <property type="match status" value="1"/>
</dbReference>
<evidence type="ECO:0000256" key="1">
    <source>
        <dbReference type="ARBA" id="ARBA00022612"/>
    </source>
</evidence>
<proteinExistence type="predicted"/>
<accession>A0A164JV93</accession>
<dbReference type="CDD" id="cd13402">
    <property type="entry name" value="LT_TF-like"/>
    <property type="match status" value="1"/>
</dbReference>
<dbReference type="InterPro" id="IPR010090">
    <property type="entry name" value="Phage_tape_meas"/>
</dbReference>
<comment type="caution">
    <text evidence="5">The sequence shown here is derived from an EMBL/GenBank/DDBJ whole genome shotgun (WGS) entry which is preliminary data.</text>
</comment>
<evidence type="ECO:0008006" key="7">
    <source>
        <dbReference type="Google" id="ProtNLM"/>
    </source>
</evidence>
<feature type="domain" description="Transglycosylase SLT" evidence="3">
    <location>
        <begin position="1167"/>
        <end position="1243"/>
    </location>
</feature>
<dbReference type="PANTHER" id="PTHR37813:SF1">
    <property type="entry name" value="FELS-2 PROPHAGE PROTEIN"/>
    <property type="match status" value="1"/>
</dbReference>
<name>A0A164JV93_9NOCA</name>
<evidence type="ECO:0000256" key="2">
    <source>
        <dbReference type="SAM" id="MobiDB-lite"/>
    </source>
</evidence>
<sequence length="1720" mass="178246">MTPVYFDIVSRIVGLEAAAAEVVGKAARAGEQAGTGFADAFKRKVLGDSAAVTASMTTQVNAATSALETASVRVVKAKDAEADAAGRARVAETRLAEARQKYATDSAKYIVAEEKLERAKRATIAATNDVTTALAAEQRAQDALTARREQATASAGTLGLALKTAAVTGVGALGVAMGDAVKQAANFQETQTRLVTTAGESKDALAAVSRGVLDLAGQTGYSAAELSKAMYTVESASFHGVDGLTVIKAAAQGAAQEGAPLHDVVDALTTSLKDFQLPASAAADQVSQMIAAVSHGKTTFADFSASIGSVEEAAHQAHIPMSDLYADVATMTLHGISADRATQNLNRALTTLQKPSESMRQALANVGISAQDLSGKLSAEGLSGTMNDISQAIIGHLGPDHKVLVDAFNQDKLAAEDAGRAFAVMPKNLRDIATSFHDGSMTVGDYHKALKELAPEQANLLDHWAALDKKATGLNATLTSAKNTDLTYNQMLIAAMGNQETARVAGNLVGGDEGDTGGRVGGNFADVQAARRDVDAAHAEGPGNVKGWAEVQGNFNQKLAETKASIGATAIAIGTDLLPAATRMLDWLREGASWLQTHKRLGDDLIMTIGGIAAGWAAWKVASGTFALIKTGVEGITTDARLAGAGFSAISDGASAAASLTRDYWNWTGQFRVQAAKDCAATKISAVTEAAESAAAWAAQGARSAGAWTLMRAQAIRAFVATKAGAAAAAVETAGLWVAQNARVVASFVAVEGAVIATTVAQKGAAAAAWLLDAAMDANPVGLVVAGLTAVVAAVVYAWNHFTWFRDGVKEVWHVIWDDVIHPIVGYIVDYYRTWVEIAVWAYEKGIKPAMDGIGAVTTWLHDTVIKPVVELIKTEVRAWAEVYVWLHEHVIAPTGQKIGDALGLVKDAFKNTVDWIGDQWGRVEKIVGTPAVAIIDLVYNDGIVRLWNGIADVFHLGHLNAVDTSKIPHYALGGVHGVMSGWSPGVDDRLVAVGGGEAIMRPEWTRAVGPDYVHAANAAARAGGVSGVRQFLSGVPHFDSGGIVGDIVGWAKNVVGDAIDVATFTARMFTDPEGAVRALFTPVIDRALHAPDGGSDGGTSPWRDMLIGIPGQLVEAVIGQAKSWLSTGRSTSSTGGGGGVPFTGSPDVDGWIAQAIRIAGVGAGWAPGLKTIIGRESGGNPNAVNLWDSNAAAGHPSKGLMQTIDTTFERYRSKSLPDNPFDPVADLVAAIGYLRDVYQVSDDGANLAARVQQADPSRPPHGYATGGIVPGVTTMQKAVSGPEIALQQVREHAATMYAWGGSDLATGVDCSGLVSAAIQIAEGITNPTARLGNTTSMLAGQWPHVVAGASPADVFAIGANADHIAATILGTSIEARQSGERIRYGTDAVGAFDPQFTAQFHLDPTVFNPPYTARPTGSGTKTPQEKAQAYTDGARKALAAAKASDDAAAKHDQAAADYEAKATHAQQLADHAQGTARDKHLAAARDYEAKAKAAHDAADKARQAAAAHRAKAADDQQKAQQGTSQPATTGSELSPRGAASHSASTTGGLLTFEQLGERAGGLAAGAFLETFGLKDTLLADPNTSPLLKIAGQLGSLQLQGRPVFVNPLAPPQATAIPQQLKVTDPGELSGELPATHDGGGLIPPGLSIVNNKTGAAELAVLSPQQGKLAPAEQPRVAPDLGRSAPLLTIEHWHQHSDGGQADARAIVRELNVYSGALAR</sequence>
<feature type="region of interest" description="Disordered" evidence="2">
    <location>
        <begin position="1495"/>
        <end position="1546"/>
    </location>
</feature>
<dbReference type="STRING" id="455432.AWN90_40045"/>
<reference evidence="5 6" key="1">
    <citation type="submission" date="2016-04" db="EMBL/GenBank/DDBJ databases">
        <authorList>
            <person name="Evans L.H."/>
            <person name="Alamgir A."/>
            <person name="Owens N."/>
            <person name="Weber N.D."/>
            <person name="Virtaneva K."/>
            <person name="Barbian K."/>
            <person name="Babar A."/>
            <person name="Rosenke K."/>
        </authorList>
    </citation>
    <scope>NUCLEOTIDE SEQUENCE [LARGE SCALE GENOMIC DNA]</scope>
    <source>
        <strain evidence="5 6">IFM 0406</strain>
    </source>
</reference>
<evidence type="ECO:0000259" key="3">
    <source>
        <dbReference type="Pfam" id="PF01464"/>
    </source>
</evidence>
<dbReference type="EMBL" id="LWGR01000013">
    <property type="protein sequence ID" value="KZM70754.1"/>
    <property type="molecule type" value="Genomic_DNA"/>
</dbReference>
<evidence type="ECO:0000313" key="6">
    <source>
        <dbReference type="Proteomes" id="UP000076512"/>
    </source>
</evidence>
<dbReference type="Proteomes" id="UP000076512">
    <property type="component" value="Unassembled WGS sequence"/>
</dbReference>
<organism evidence="5 6">
    <name type="scientific">Nocardia terpenica</name>
    <dbReference type="NCBI Taxonomy" id="455432"/>
    <lineage>
        <taxon>Bacteria</taxon>
        <taxon>Bacillati</taxon>
        <taxon>Actinomycetota</taxon>
        <taxon>Actinomycetes</taxon>
        <taxon>Mycobacteriales</taxon>
        <taxon>Nocardiaceae</taxon>
        <taxon>Nocardia</taxon>
    </lineage>
</organism>
<dbReference type="SUPFAM" id="SSF53955">
    <property type="entry name" value="Lysozyme-like"/>
    <property type="match status" value="1"/>
</dbReference>
<feature type="domain" description="Phage tail tape measure protein" evidence="4">
    <location>
        <begin position="212"/>
        <end position="395"/>
    </location>
</feature>
<protein>
    <recommendedName>
        <fullName evidence="7">Phage tail tape measure protein</fullName>
    </recommendedName>
</protein>
<keyword evidence="6" id="KW-1185">Reference proteome</keyword>
<dbReference type="InterPro" id="IPR023346">
    <property type="entry name" value="Lysozyme-like_dom_sf"/>
</dbReference>
<dbReference type="Pfam" id="PF10145">
    <property type="entry name" value="PhageMin_Tail"/>
    <property type="match status" value="1"/>
</dbReference>
<dbReference type="InterPro" id="IPR008258">
    <property type="entry name" value="Transglycosylase_SLT_dom_1"/>
</dbReference>
<dbReference type="RefSeq" id="WP_067594294.1">
    <property type="nucleotide sequence ID" value="NZ_JABMCZ010000003.1"/>
</dbReference>
<dbReference type="Gene3D" id="3.90.1720.10">
    <property type="entry name" value="endopeptidase domain like (from Nostoc punctiforme)"/>
    <property type="match status" value="1"/>
</dbReference>
<keyword evidence="1" id="KW-1188">Viral release from host cell</keyword>
<dbReference type="Gene3D" id="1.10.530.10">
    <property type="match status" value="1"/>
</dbReference>